<dbReference type="SUPFAM" id="SSF51161">
    <property type="entry name" value="Trimeric LpxA-like enzymes"/>
    <property type="match status" value="1"/>
</dbReference>
<feature type="binding site" evidence="4">
    <location>
        <position position="77"/>
    </location>
    <ligand>
        <name>substrate</name>
    </ligand>
</feature>
<evidence type="ECO:0000256" key="4">
    <source>
        <dbReference type="PIRSR" id="PIRSR620019-2"/>
    </source>
</evidence>
<organism evidence="6 7">
    <name type="scientific">Knoellia flava</name>
    <dbReference type="NCBI Taxonomy" id="913969"/>
    <lineage>
        <taxon>Bacteria</taxon>
        <taxon>Bacillati</taxon>
        <taxon>Actinomycetota</taxon>
        <taxon>Actinomycetes</taxon>
        <taxon>Micrococcales</taxon>
        <taxon>Intrasporangiaceae</taxon>
        <taxon>Knoellia</taxon>
    </lineage>
</organism>
<dbReference type="PANTHER" id="PTHR43300:SF7">
    <property type="entry name" value="UDP-N-ACETYLBACILLOSAMINE N-ACETYLTRANSFERASE"/>
    <property type="match status" value="1"/>
</dbReference>
<dbReference type="EMBL" id="BMEA01000002">
    <property type="protein sequence ID" value="GGB83676.1"/>
    <property type="molecule type" value="Genomic_DNA"/>
</dbReference>
<evidence type="ECO:0000256" key="2">
    <source>
        <dbReference type="ARBA" id="ARBA00022737"/>
    </source>
</evidence>
<comment type="caution">
    <text evidence="6">The sequence shown here is derived from an EMBL/GenBank/DDBJ whole genome shotgun (WGS) entry which is preliminary data.</text>
</comment>
<dbReference type="PROSITE" id="PS00101">
    <property type="entry name" value="HEXAPEP_TRANSFERASES"/>
    <property type="match status" value="1"/>
</dbReference>
<dbReference type="Gene3D" id="3.40.50.20">
    <property type="match status" value="1"/>
</dbReference>
<accession>A0A8H9FUW0</accession>
<dbReference type="Gene3D" id="2.160.10.10">
    <property type="entry name" value="Hexapeptide repeat proteins"/>
    <property type="match status" value="1"/>
</dbReference>
<dbReference type="Proteomes" id="UP000628079">
    <property type="component" value="Unassembled WGS sequence"/>
</dbReference>
<keyword evidence="1 6" id="KW-0808">Transferase</keyword>
<gene>
    <name evidence="6" type="ORF">GCM10011314_24140</name>
</gene>
<feature type="binding site" evidence="4">
    <location>
        <position position="192"/>
    </location>
    <ligand>
        <name>acetyl-CoA</name>
        <dbReference type="ChEBI" id="CHEBI:57288"/>
    </ligand>
</feature>
<evidence type="ECO:0000259" key="5">
    <source>
        <dbReference type="Pfam" id="PF17836"/>
    </source>
</evidence>
<dbReference type="AlphaFoldDB" id="A0A8H9FUW0"/>
<reference evidence="6" key="2">
    <citation type="submission" date="2020-09" db="EMBL/GenBank/DDBJ databases">
        <authorList>
            <person name="Sun Q."/>
            <person name="Zhou Y."/>
        </authorList>
    </citation>
    <scope>NUCLEOTIDE SEQUENCE</scope>
    <source>
        <strain evidence="6">CGMCC 1.10749</strain>
    </source>
</reference>
<dbReference type="PANTHER" id="PTHR43300">
    <property type="entry name" value="ACETYLTRANSFERASE"/>
    <property type="match status" value="1"/>
</dbReference>
<name>A0A8H9FUW0_9MICO</name>
<evidence type="ECO:0000313" key="6">
    <source>
        <dbReference type="EMBL" id="GGB83676.1"/>
    </source>
</evidence>
<proteinExistence type="predicted"/>
<feature type="domain" description="PglD N-terminal" evidence="5">
    <location>
        <begin position="5"/>
        <end position="85"/>
    </location>
</feature>
<feature type="active site" description="Proton acceptor" evidence="3">
    <location>
        <position position="144"/>
    </location>
</feature>
<dbReference type="InterPro" id="IPR018357">
    <property type="entry name" value="Hexapep_transf_CS"/>
</dbReference>
<dbReference type="CDD" id="cd03360">
    <property type="entry name" value="LbH_AT_putative"/>
    <property type="match status" value="1"/>
</dbReference>
<dbReference type="NCBIfam" id="TIGR03570">
    <property type="entry name" value="NeuD_NnaD"/>
    <property type="match status" value="1"/>
</dbReference>
<dbReference type="InterPro" id="IPR041561">
    <property type="entry name" value="PglD_N"/>
</dbReference>
<protein>
    <submittedName>
        <fullName evidence="6">Acetyltransferase</fullName>
    </submittedName>
</protein>
<dbReference type="InterPro" id="IPR050179">
    <property type="entry name" value="Trans_hexapeptide_repeat"/>
</dbReference>
<dbReference type="InterPro" id="IPR020019">
    <property type="entry name" value="AcTrfase_PglD-like"/>
</dbReference>
<reference evidence="6" key="1">
    <citation type="journal article" date="2014" name="Int. J. Syst. Evol. Microbiol.">
        <title>Complete genome sequence of Corynebacterium casei LMG S-19264T (=DSM 44701T), isolated from a smear-ripened cheese.</title>
        <authorList>
            <consortium name="US DOE Joint Genome Institute (JGI-PGF)"/>
            <person name="Walter F."/>
            <person name="Albersmeier A."/>
            <person name="Kalinowski J."/>
            <person name="Ruckert C."/>
        </authorList>
    </citation>
    <scope>NUCLEOTIDE SEQUENCE</scope>
    <source>
        <strain evidence="6">CGMCC 1.10749</strain>
    </source>
</reference>
<dbReference type="RefSeq" id="WP_035946744.1">
    <property type="nucleotide sequence ID" value="NZ_BMEA01000002.1"/>
</dbReference>
<sequence length="212" mass="22054">MARPVVIVGCGGFGREVRDVIDACIASGQDWDFLGYVDDDPSEPHHAAVARSQDKVLGGMEWLEDAPKETHVFIGIGTGSVKANIDAQLTRLGLSAGVLVHPTASMGRDVTLGPGSIVCAGVRLTTNIRLGRHVHLNLNTTIGHDVDVDDYVSINPLVAVSGNVRIGARSMIGTHAAILQGLDLGPDSVVGGSALVVKDVDEGITVKGVPAR</sequence>
<evidence type="ECO:0000256" key="3">
    <source>
        <dbReference type="PIRSR" id="PIRSR620019-1"/>
    </source>
</evidence>
<dbReference type="Pfam" id="PF17836">
    <property type="entry name" value="PglD_N"/>
    <property type="match status" value="1"/>
</dbReference>
<keyword evidence="2" id="KW-0677">Repeat</keyword>
<feature type="site" description="Increases basicity of active site His" evidence="3">
    <location>
        <position position="145"/>
    </location>
</feature>
<evidence type="ECO:0000313" key="7">
    <source>
        <dbReference type="Proteomes" id="UP000628079"/>
    </source>
</evidence>
<dbReference type="InterPro" id="IPR011004">
    <property type="entry name" value="Trimer_LpxA-like_sf"/>
</dbReference>
<evidence type="ECO:0000256" key="1">
    <source>
        <dbReference type="ARBA" id="ARBA00022679"/>
    </source>
</evidence>
<dbReference type="GO" id="GO:0016740">
    <property type="term" value="F:transferase activity"/>
    <property type="evidence" value="ECO:0007669"/>
    <property type="project" value="UniProtKB-KW"/>
</dbReference>